<dbReference type="KEGG" id="psco:LY89DRAFT_275990"/>
<organism evidence="2 3">
    <name type="scientific">Mollisia scopiformis</name>
    <name type="common">Conifer needle endophyte fungus</name>
    <name type="synonym">Phialocephala scopiformis</name>
    <dbReference type="NCBI Taxonomy" id="149040"/>
    <lineage>
        <taxon>Eukaryota</taxon>
        <taxon>Fungi</taxon>
        <taxon>Dikarya</taxon>
        <taxon>Ascomycota</taxon>
        <taxon>Pezizomycotina</taxon>
        <taxon>Leotiomycetes</taxon>
        <taxon>Helotiales</taxon>
        <taxon>Mollisiaceae</taxon>
        <taxon>Mollisia</taxon>
    </lineage>
</organism>
<keyword evidence="3" id="KW-1185">Reference proteome</keyword>
<dbReference type="EMBL" id="KQ947431">
    <property type="protein sequence ID" value="KUJ09705.1"/>
    <property type="molecule type" value="Genomic_DNA"/>
</dbReference>
<dbReference type="PROSITE" id="PS50948">
    <property type="entry name" value="PAN"/>
    <property type="match status" value="1"/>
</dbReference>
<dbReference type="InParanoid" id="A0A132BBB6"/>
<gene>
    <name evidence="2" type="ORF">LY89DRAFT_275990</name>
</gene>
<dbReference type="AlphaFoldDB" id="A0A132BBB6"/>
<accession>A0A132BBB6</accession>
<protein>
    <recommendedName>
        <fullName evidence="1">Apple domain-containing protein</fullName>
    </recommendedName>
</protein>
<dbReference type="RefSeq" id="XP_018064060.1">
    <property type="nucleotide sequence ID" value="XM_018206413.1"/>
</dbReference>
<dbReference type="InterPro" id="IPR003609">
    <property type="entry name" value="Pan_app"/>
</dbReference>
<dbReference type="GeneID" id="28816139"/>
<evidence type="ECO:0000313" key="2">
    <source>
        <dbReference type="EMBL" id="KUJ09705.1"/>
    </source>
</evidence>
<dbReference type="Proteomes" id="UP000070700">
    <property type="component" value="Unassembled WGS sequence"/>
</dbReference>
<sequence length="175" mass="18408">MQPAVTSPPLSNVSQISQLPGLTSTATSTVCENQASNTSLSCGLESYGFDSYLIIQIFNKTPVHCHLSCLADWNCMSFQVQLNGSRYCNLFSTSVSGNVELSLGSGYFSYDKSCPNYLLGPCASPTSTAQLSSTVITAPSYLATIPPSRISSACACLLTSPTASTSSDKLSTTLK</sequence>
<feature type="domain" description="Apple" evidence="1">
    <location>
        <begin position="42"/>
        <end position="114"/>
    </location>
</feature>
<name>A0A132BBB6_MOLSC</name>
<proteinExistence type="predicted"/>
<evidence type="ECO:0000313" key="3">
    <source>
        <dbReference type="Proteomes" id="UP000070700"/>
    </source>
</evidence>
<evidence type="ECO:0000259" key="1">
    <source>
        <dbReference type="PROSITE" id="PS50948"/>
    </source>
</evidence>
<dbReference type="OrthoDB" id="3562088at2759"/>
<reference evidence="2 3" key="1">
    <citation type="submission" date="2015-10" db="EMBL/GenBank/DDBJ databases">
        <title>Full genome of DAOMC 229536 Phialocephala scopiformis, a fungal endophyte of spruce producing the potent anti-insectan compound rugulosin.</title>
        <authorList>
            <consortium name="DOE Joint Genome Institute"/>
            <person name="Walker A.K."/>
            <person name="Frasz S.L."/>
            <person name="Seifert K.A."/>
            <person name="Miller J.D."/>
            <person name="Mondo S.J."/>
            <person name="Labutti K."/>
            <person name="Lipzen A."/>
            <person name="Dockter R."/>
            <person name="Kennedy M."/>
            <person name="Grigoriev I.V."/>
            <person name="Spatafora J.W."/>
        </authorList>
    </citation>
    <scope>NUCLEOTIDE SEQUENCE [LARGE SCALE GENOMIC DNA]</scope>
    <source>
        <strain evidence="2 3">CBS 120377</strain>
    </source>
</reference>